<protein>
    <recommendedName>
        <fullName evidence="5">DUF3099 domain-containing protein</fullName>
    </recommendedName>
</protein>
<dbReference type="RefSeq" id="WP_124178224.1">
    <property type="nucleotide sequence ID" value="NZ_REFY01000003.1"/>
</dbReference>
<dbReference type="OrthoDB" id="214923at2157"/>
<dbReference type="Proteomes" id="UP000273828">
    <property type="component" value="Unassembled WGS sequence"/>
</dbReference>
<evidence type="ECO:0000313" key="4">
    <source>
        <dbReference type="Proteomes" id="UP000273828"/>
    </source>
</evidence>
<keyword evidence="4" id="KW-1185">Reference proteome</keyword>
<evidence type="ECO:0000256" key="2">
    <source>
        <dbReference type="SAM" id="Phobius"/>
    </source>
</evidence>
<feature type="compositionally biased region" description="Acidic residues" evidence="1">
    <location>
        <begin position="132"/>
        <end position="152"/>
    </location>
</feature>
<keyword evidence="2" id="KW-0472">Membrane</keyword>
<keyword evidence="2" id="KW-1133">Transmembrane helix</keyword>
<feature type="region of interest" description="Disordered" evidence="1">
    <location>
        <begin position="71"/>
        <end position="152"/>
    </location>
</feature>
<feature type="transmembrane region" description="Helical" evidence="2">
    <location>
        <begin position="48"/>
        <end position="66"/>
    </location>
</feature>
<feature type="compositionally biased region" description="Polar residues" evidence="1">
    <location>
        <begin position="74"/>
        <end position="84"/>
    </location>
</feature>
<evidence type="ECO:0000256" key="1">
    <source>
        <dbReference type="SAM" id="MobiDB-lite"/>
    </source>
</evidence>
<organism evidence="3 4">
    <name type="scientific">Natrarchaeobius halalkaliphilus</name>
    <dbReference type="NCBI Taxonomy" id="1679091"/>
    <lineage>
        <taxon>Archaea</taxon>
        <taxon>Methanobacteriati</taxon>
        <taxon>Methanobacteriota</taxon>
        <taxon>Stenosarchaea group</taxon>
        <taxon>Halobacteria</taxon>
        <taxon>Halobacteriales</taxon>
        <taxon>Natrialbaceae</taxon>
        <taxon>Natrarchaeobius</taxon>
    </lineage>
</organism>
<sequence>MTEPADSSETSGFRDFWSFYRRYTATAVHTAATAGLAIFGLLVFVDPLFAVVAIACYLAPPIVLYVRTDEPTYPQASDPSTNASGRELDTEADPVADEMTETAVNGVSESTISNTDTDSDNGDSDTDRDNGDTDTDSDTDSDSDDRDADSDG</sequence>
<gene>
    <name evidence="3" type="ORF">EA462_09045</name>
</gene>
<reference evidence="3 4" key="1">
    <citation type="submission" date="2018-10" db="EMBL/GenBank/DDBJ databases">
        <title>Natrarchaeobius chitinivorans gen. nov., sp. nov., and Natrarchaeobius haloalkaliphilus sp. nov., alkaliphilic, chitin-utilizing haloarchaea from hypersaline alkaline lakes.</title>
        <authorList>
            <person name="Sorokin D.Y."/>
            <person name="Elcheninov A.G."/>
            <person name="Kostrikina N.A."/>
            <person name="Bale N.J."/>
            <person name="Sinninghe Damste J.S."/>
            <person name="Khijniak T.V."/>
            <person name="Kublanov I.V."/>
            <person name="Toshchakov S.V."/>
        </authorList>
    </citation>
    <scope>NUCLEOTIDE SEQUENCE [LARGE SCALE GENOMIC DNA]</scope>
    <source>
        <strain evidence="3 4">AArcht-Sl</strain>
    </source>
</reference>
<evidence type="ECO:0008006" key="5">
    <source>
        <dbReference type="Google" id="ProtNLM"/>
    </source>
</evidence>
<comment type="caution">
    <text evidence="3">The sequence shown here is derived from an EMBL/GenBank/DDBJ whole genome shotgun (WGS) entry which is preliminary data.</text>
</comment>
<dbReference type="EMBL" id="REFY01000003">
    <property type="protein sequence ID" value="RQG90127.1"/>
    <property type="molecule type" value="Genomic_DNA"/>
</dbReference>
<proteinExistence type="predicted"/>
<dbReference type="AlphaFoldDB" id="A0A3N6LPN1"/>
<feature type="transmembrane region" description="Helical" evidence="2">
    <location>
        <begin position="23"/>
        <end position="42"/>
    </location>
</feature>
<name>A0A3N6LPN1_9EURY</name>
<accession>A0A3N6LPN1</accession>
<keyword evidence="2" id="KW-0812">Transmembrane</keyword>
<feature type="compositionally biased region" description="Polar residues" evidence="1">
    <location>
        <begin position="102"/>
        <end position="112"/>
    </location>
</feature>
<feature type="compositionally biased region" description="Acidic residues" evidence="1">
    <location>
        <begin position="90"/>
        <end position="100"/>
    </location>
</feature>
<evidence type="ECO:0000313" key="3">
    <source>
        <dbReference type="EMBL" id="RQG90127.1"/>
    </source>
</evidence>